<dbReference type="EMBL" id="FNGO01000005">
    <property type="protein sequence ID" value="SDL49943.1"/>
    <property type="molecule type" value="Genomic_DNA"/>
</dbReference>
<evidence type="ECO:0000313" key="8">
    <source>
        <dbReference type="Proteomes" id="UP000199476"/>
    </source>
</evidence>
<evidence type="ECO:0000259" key="6">
    <source>
        <dbReference type="SMART" id="SM00900"/>
    </source>
</evidence>
<keyword evidence="4" id="KW-0288">FMN</keyword>
<protein>
    <submittedName>
        <fullName evidence="7">Uncharacterized protein, contains FMN-binding domain</fullName>
    </submittedName>
</protein>
<keyword evidence="2" id="KW-0597">Phosphoprotein</keyword>
<dbReference type="PANTHER" id="PTHR36118:SF1">
    <property type="entry name" value="ION-TRANSLOCATING OXIDOREDUCTASE COMPLEX SUBUNIT G"/>
    <property type="match status" value="1"/>
</dbReference>
<evidence type="ECO:0000256" key="5">
    <source>
        <dbReference type="ARBA" id="ARBA00022982"/>
    </source>
</evidence>
<evidence type="ECO:0000256" key="2">
    <source>
        <dbReference type="ARBA" id="ARBA00022553"/>
    </source>
</evidence>
<feature type="domain" description="FMN-binding" evidence="6">
    <location>
        <begin position="539"/>
        <end position="613"/>
    </location>
</feature>
<dbReference type="RefSeq" id="WP_089758790.1">
    <property type="nucleotide sequence ID" value="NZ_FNGO01000005.1"/>
</dbReference>
<keyword evidence="5" id="KW-0249">Electron transport</keyword>
<evidence type="ECO:0000256" key="4">
    <source>
        <dbReference type="ARBA" id="ARBA00022643"/>
    </source>
</evidence>
<feature type="domain" description="FMN-binding" evidence="6">
    <location>
        <begin position="157"/>
        <end position="231"/>
    </location>
</feature>
<reference evidence="7 8" key="1">
    <citation type="submission" date="2016-10" db="EMBL/GenBank/DDBJ databases">
        <authorList>
            <person name="de Groot N.N."/>
        </authorList>
    </citation>
    <scope>NUCLEOTIDE SEQUENCE [LARGE SCALE GENOMIC DNA]</scope>
    <source>
        <strain evidence="7 8">SLAS-1</strain>
    </source>
</reference>
<evidence type="ECO:0000256" key="3">
    <source>
        <dbReference type="ARBA" id="ARBA00022630"/>
    </source>
</evidence>
<dbReference type="InterPro" id="IPR010209">
    <property type="entry name" value="Ion_transpt_RnfG/RsxG"/>
</dbReference>
<keyword evidence="8" id="KW-1185">Reference proteome</keyword>
<dbReference type="Proteomes" id="UP000199476">
    <property type="component" value="Unassembled WGS sequence"/>
</dbReference>
<feature type="domain" description="FMN-binding" evidence="6">
    <location>
        <begin position="66"/>
        <end position="140"/>
    </location>
</feature>
<evidence type="ECO:0000256" key="1">
    <source>
        <dbReference type="ARBA" id="ARBA00022448"/>
    </source>
</evidence>
<keyword evidence="3" id="KW-0285">Flavoprotein</keyword>
<sequence>MNMNKENLYSSVLFIALLVLALIMAYGIEDYRIAGPPEEPEVEEEVVVEPDEPVEDAEIYTGSAEGFGGELVVEVSLEEDEIVGIEVIEHQETDDYFADAVPEVPERIIKAQSTDVDAVSGATETSEAVKAAVDAALAEAEIDEEVEAEVYTGSAEGYGGELVVEVSAENDTITAVEIVEHQETESFFEDAVPEMPDRILEAQSTEVDAVSGATETSEAIMAAVDEALAGIDTEPEEEPELDEGEIYEGTAEGYGGELTVEVTVDEDEILDVVVVEHVETEDLAEPALEEVPESIVASQSIDVDAVSGVTVTSEAIMAAAEEALIEAGVIDEDPEVEEEVDAEIYTGSAEGFGGELVVEVSLEEDEIVGIEVIEHQETDDYFADAVPEVPERIMEAQSTDVDAVSGATETSEAVKAAVDAALAEAEIDEVAGEIYQGTAEGYGGELQLEVEVKEGEILDVRIIEHEEHEETADYTLEELPERIVAAQSHDVDGISGVTVTSEAIMAAAEEALNEAGLIDEDPEVEEEVDAETYTGSAEGYGGELVLEVSLENDEIIGIEIIDHLETENFFEDAVPEMPERIIEAQSTEVDTVSGATETSEAIISAVEEALEAVAE</sequence>
<dbReference type="Pfam" id="PF04205">
    <property type="entry name" value="FMN_bind"/>
    <property type="match status" value="6"/>
</dbReference>
<dbReference type="GO" id="GO:0022900">
    <property type="term" value="P:electron transport chain"/>
    <property type="evidence" value="ECO:0007669"/>
    <property type="project" value="InterPro"/>
</dbReference>
<evidence type="ECO:0000313" key="7">
    <source>
        <dbReference type="EMBL" id="SDL49943.1"/>
    </source>
</evidence>
<feature type="domain" description="FMN-binding" evidence="6">
    <location>
        <begin position="351"/>
        <end position="425"/>
    </location>
</feature>
<dbReference type="PANTHER" id="PTHR36118">
    <property type="entry name" value="ION-TRANSLOCATING OXIDOREDUCTASE COMPLEX SUBUNIT G"/>
    <property type="match status" value="1"/>
</dbReference>
<dbReference type="AlphaFoldDB" id="A0A1G9KKK8"/>
<dbReference type="GO" id="GO:0009055">
    <property type="term" value="F:electron transfer activity"/>
    <property type="evidence" value="ECO:0007669"/>
    <property type="project" value="InterPro"/>
</dbReference>
<dbReference type="InterPro" id="IPR007329">
    <property type="entry name" value="FMN-bd"/>
</dbReference>
<dbReference type="GO" id="GO:0005886">
    <property type="term" value="C:plasma membrane"/>
    <property type="evidence" value="ECO:0007669"/>
    <property type="project" value="InterPro"/>
</dbReference>
<proteinExistence type="predicted"/>
<feature type="domain" description="FMN-binding" evidence="6">
    <location>
        <begin position="253"/>
        <end position="327"/>
    </location>
</feature>
<gene>
    <name evidence="7" type="ORF">SAMN04488692_10538</name>
</gene>
<feature type="domain" description="FMN-binding" evidence="6">
    <location>
        <begin position="441"/>
        <end position="515"/>
    </location>
</feature>
<keyword evidence="1" id="KW-0813">Transport</keyword>
<accession>A0A1G9KKK8</accession>
<dbReference type="STRING" id="321763.SAMN04488692_10538"/>
<dbReference type="OrthoDB" id="9806398at2"/>
<dbReference type="SMART" id="SM00900">
    <property type="entry name" value="FMN_bind"/>
    <property type="match status" value="6"/>
</dbReference>
<name>A0A1G9KKK8_9FIRM</name>
<organism evidence="7 8">
    <name type="scientific">Halarsenatibacter silvermanii</name>
    <dbReference type="NCBI Taxonomy" id="321763"/>
    <lineage>
        <taxon>Bacteria</taxon>
        <taxon>Bacillati</taxon>
        <taxon>Bacillota</taxon>
        <taxon>Clostridia</taxon>
        <taxon>Halanaerobiales</taxon>
        <taxon>Halarsenatibacteraceae</taxon>
        <taxon>Halarsenatibacter</taxon>
    </lineage>
</organism>
<dbReference type="Gene3D" id="3.90.1010.20">
    <property type="match status" value="6"/>
</dbReference>
<dbReference type="GO" id="GO:0010181">
    <property type="term" value="F:FMN binding"/>
    <property type="evidence" value="ECO:0007669"/>
    <property type="project" value="InterPro"/>
</dbReference>